<evidence type="ECO:0000256" key="5">
    <source>
        <dbReference type="ARBA" id="ARBA00022598"/>
    </source>
</evidence>
<keyword evidence="11 12" id="KW-0030">Aminoacyl-tRNA synthetase</keyword>
<feature type="binding site" evidence="12">
    <location>
        <position position="269"/>
    </location>
    <ligand>
        <name>ATP</name>
        <dbReference type="ChEBI" id="CHEBI:30616"/>
    </ligand>
</feature>
<comment type="subunit">
    <text evidence="3 12">Monomer.</text>
</comment>
<evidence type="ECO:0000259" key="14">
    <source>
        <dbReference type="SMART" id="SM00840"/>
    </source>
</evidence>
<feature type="binding site" evidence="12">
    <location>
        <position position="234"/>
    </location>
    <ligand>
        <name>Zn(2+)</name>
        <dbReference type="ChEBI" id="CHEBI:29105"/>
    </ligand>
</feature>
<dbReference type="PANTHER" id="PTHR10890:SF3">
    <property type="entry name" value="CYSTEINE--TRNA LIGASE, CYTOPLASMIC"/>
    <property type="match status" value="1"/>
</dbReference>
<evidence type="ECO:0000256" key="13">
    <source>
        <dbReference type="SAM" id="Coils"/>
    </source>
</evidence>
<dbReference type="InterPro" id="IPR056411">
    <property type="entry name" value="CysS_C"/>
</dbReference>
<dbReference type="InterPro" id="IPR014729">
    <property type="entry name" value="Rossmann-like_a/b/a_fold"/>
</dbReference>
<feature type="coiled-coil region" evidence="13">
    <location>
        <begin position="404"/>
        <end position="434"/>
    </location>
</feature>
<dbReference type="InterPro" id="IPR015273">
    <property type="entry name" value="Cys-tRNA-synt_Ia_DALR"/>
</dbReference>
<feature type="short sequence motif" description="'HIGH' region" evidence="12">
    <location>
        <begin position="30"/>
        <end position="40"/>
    </location>
</feature>
<dbReference type="SUPFAM" id="SSF47323">
    <property type="entry name" value="Anticodon-binding domain of a subclass of class I aminoacyl-tRNA synthetases"/>
    <property type="match status" value="1"/>
</dbReference>
<dbReference type="EC" id="6.1.1.16" evidence="12"/>
<dbReference type="InterPro" id="IPR032678">
    <property type="entry name" value="tRNA-synt_1_cat_dom"/>
</dbReference>
<protein>
    <recommendedName>
        <fullName evidence="12">Cysteine--tRNA ligase</fullName>
        <ecNumber evidence="12">6.1.1.16</ecNumber>
    </recommendedName>
    <alternativeName>
        <fullName evidence="12">Cysteinyl-tRNA synthetase</fullName>
        <shortName evidence="12">CysRS</shortName>
    </alternativeName>
</protein>
<keyword evidence="13" id="KW-0175">Coiled coil</keyword>
<evidence type="ECO:0000313" key="16">
    <source>
        <dbReference type="Proteomes" id="UP001163726"/>
    </source>
</evidence>
<dbReference type="Gene3D" id="3.40.50.620">
    <property type="entry name" value="HUPs"/>
    <property type="match status" value="1"/>
</dbReference>
<sequence length="466" mass="53072">MLQIFNTLTREKQIFQPIRAGKVGLYVCGVTVYDLCHIGHARTYIAFDNMVRYLRAKGLEVTYVRNITDVDDKIIKRAIENKESCETLTNRTISDMHQDFDSLNLLRPDVEPKVTQHMDDVITMVKTLIDKKHAYVATNGDVMFSVNSYEDYGKLSKQDLSQLQAGARVETDSNKENPLDFVLWKMAKENEPSWQSPWGNGRPGWHIECSAMNSVVLGNHFDIHGGGSDLAFPHHENEIAQSCCALDTPYVNYWMHSGMVQVNQEKMSKSLGNFFTIREVLKKYDPETVRYFLLSGHYRSQLNYSTENLDQARSALERLYTSIRDIEISQSPIDLSNPQNNSHIQKFVEAMDDDFNTPVALSVLFDLAKEVNQVKANNLDQAQQSANLLVNLASILGLLQNNANDFLQGSNQELDEEVAEIEKLIIQRKEARANKDWAKADEARDKLNAMNIVLEDGANGTQWRRK</sequence>
<dbReference type="Pfam" id="PF01406">
    <property type="entry name" value="tRNA-synt_1e"/>
    <property type="match status" value="1"/>
</dbReference>
<dbReference type="RefSeq" id="WP_268075643.1">
    <property type="nucleotide sequence ID" value="NZ_CP109965.1"/>
</dbReference>
<evidence type="ECO:0000256" key="1">
    <source>
        <dbReference type="ARBA" id="ARBA00004496"/>
    </source>
</evidence>
<dbReference type="Gene3D" id="1.20.120.1910">
    <property type="entry name" value="Cysteine-tRNA ligase, C-terminal anti-codon recognition domain"/>
    <property type="match status" value="1"/>
</dbReference>
<dbReference type="InterPro" id="IPR015803">
    <property type="entry name" value="Cys-tRNA-ligase"/>
</dbReference>
<proteinExistence type="inferred from homology"/>
<feature type="binding site" evidence="12">
    <location>
        <position position="209"/>
    </location>
    <ligand>
        <name>Zn(2+)</name>
        <dbReference type="ChEBI" id="CHEBI:29105"/>
    </ligand>
</feature>
<evidence type="ECO:0000256" key="11">
    <source>
        <dbReference type="ARBA" id="ARBA00023146"/>
    </source>
</evidence>
<keyword evidence="6 12" id="KW-0479">Metal-binding</keyword>
<dbReference type="GO" id="GO:0004817">
    <property type="term" value="F:cysteine-tRNA ligase activity"/>
    <property type="evidence" value="ECO:0007669"/>
    <property type="project" value="UniProtKB-EC"/>
</dbReference>
<evidence type="ECO:0000256" key="9">
    <source>
        <dbReference type="ARBA" id="ARBA00022840"/>
    </source>
</evidence>
<dbReference type="CDD" id="cd07963">
    <property type="entry name" value="Anticodon_Ia_Cys"/>
    <property type="match status" value="1"/>
</dbReference>
<dbReference type="Pfam" id="PF23493">
    <property type="entry name" value="CysS_C"/>
    <property type="match status" value="1"/>
</dbReference>
<feature type="binding site" evidence="12">
    <location>
        <position position="238"/>
    </location>
    <ligand>
        <name>Zn(2+)</name>
        <dbReference type="ChEBI" id="CHEBI:29105"/>
    </ligand>
</feature>
<evidence type="ECO:0000256" key="8">
    <source>
        <dbReference type="ARBA" id="ARBA00022833"/>
    </source>
</evidence>
<evidence type="ECO:0000256" key="4">
    <source>
        <dbReference type="ARBA" id="ARBA00022490"/>
    </source>
</evidence>
<comment type="similarity">
    <text evidence="2 12">Belongs to the class-I aminoacyl-tRNA synthetase family.</text>
</comment>
<comment type="catalytic activity">
    <reaction evidence="12">
        <text>tRNA(Cys) + L-cysteine + ATP = L-cysteinyl-tRNA(Cys) + AMP + diphosphate</text>
        <dbReference type="Rhea" id="RHEA:17773"/>
        <dbReference type="Rhea" id="RHEA-COMP:9661"/>
        <dbReference type="Rhea" id="RHEA-COMP:9679"/>
        <dbReference type="ChEBI" id="CHEBI:30616"/>
        <dbReference type="ChEBI" id="CHEBI:33019"/>
        <dbReference type="ChEBI" id="CHEBI:35235"/>
        <dbReference type="ChEBI" id="CHEBI:78442"/>
        <dbReference type="ChEBI" id="CHEBI:78517"/>
        <dbReference type="ChEBI" id="CHEBI:456215"/>
        <dbReference type="EC" id="6.1.1.16"/>
    </reaction>
</comment>
<dbReference type="NCBIfam" id="TIGR00435">
    <property type="entry name" value="cysS"/>
    <property type="match status" value="1"/>
</dbReference>
<dbReference type="Pfam" id="PF09190">
    <property type="entry name" value="DALR_2"/>
    <property type="match status" value="1"/>
</dbReference>
<dbReference type="CDD" id="cd00672">
    <property type="entry name" value="CysRS_core"/>
    <property type="match status" value="1"/>
</dbReference>
<feature type="binding site" evidence="12">
    <location>
        <position position="28"/>
    </location>
    <ligand>
        <name>Zn(2+)</name>
        <dbReference type="ChEBI" id="CHEBI:29105"/>
    </ligand>
</feature>
<accession>A0ABY7AS46</accession>
<reference evidence="15" key="1">
    <citation type="submission" date="2022-10" db="EMBL/GenBank/DDBJ databases">
        <title>Catenovulum adriacola sp. nov. isolated in the Harbour of Susak.</title>
        <authorList>
            <person name="Schoch T."/>
            <person name="Reich S.J."/>
            <person name="Stoeferle S."/>
            <person name="Flaiz M."/>
            <person name="Kazda M."/>
            <person name="Riedel C.U."/>
            <person name="Duerre P."/>
        </authorList>
    </citation>
    <scope>NUCLEOTIDE SEQUENCE</scope>
    <source>
        <strain evidence="15">TS8</strain>
    </source>
</reference>
<evidence type="ECO:0000256" key="7">
    <source>
        <dbReference type="ARBA" id="ARBA00022741"/>
    </source>
</evidence>
<keyword evidence="4 12" id="KW-0963">Cytoplasm</keyword>
<dbReference type="InterPro" id="IPR009080">
    <property type="entry name" value="tRNAsynth_Ia_anticodon-bd"/>
</dbReference>
<dbReference type="Proteomes" id="UP001163726">
    <property type="component" value="Chromosome"/>
</dbReference>
<dbReference type="EMBL" id="CP109965">
    <property type="protein sequence ID" value="WAJ71179.1"/>
    <property type="molecule type" value="Genomic_DNA"/>
</dbReference>
<evidence type="ECO:0000256" key="12">
    <source>
        <dbReference type="HAMAP-Rule" id="MF_00041"/>
    </source>
</evidence>
<keyword evidence="16" id="KW-1185">Reference proteome</keyword>
<dbReference type="InterPro" id="IPR024909">
    <property type="entry name" value="Cys-tRNA/MSH_ligase"/>
</dbReference>
<feature type="domain" description="Cysteinyl-tRNA synthetase class Ia DALR" evidence="14">
    <location>
        <begin position="346"/>
        <end position="407"/>
    </location>
</feature>
<keyword evidence="5 12" id="KW-0436">Ligase</keyword>
<feature type="short sequence motif" description="'KMSKS' region" evidence="12">
    <location>
        <begin position="266"/>
        <end position="270"/>
    </location>
</feature>
<keyword evidence="9 12" id="KW-0067">ATP-binding</keyword>
<dbReference type="SMART" id="SM00840">
    <property type="entry name" value="DALR_2"/>
    <property type="match status" value="1"/>
</dbReference>
<keyword evidence="8 12" id="KW-0862">Zinc</keyword>
<dbReference type="SUPFAM" id="SSF52374">
    <property type="entry name" value="Nucleotidylyl transferase"/>
    <property type="match status" value="1"/>
</dbReference>
<comment type="subcellular location">
    <subcellularLocation>
        <location evidence="1 12">Cytoplasm</location>
    </subcellularLocation>
</comment>
<organism evidence="15 16">
    <name type="scientific">Catenovulum adriaticum</name>
    <dbReference type="NCBI Taxonomy" id="2984846"/>
    <lineage>
        <taxon>Bacteria</taxon>
        <taxon>Pseudomonadati</taxon>
        <taxon>Pseudomonadota</taxon>
        <taxon>Gammaproteobacteria</taxon>
        <taxon>Alteromonadales</taxon>
        <taxon>Alteromonadaceae</taxon>
        <taxon>Catenovulum</taxon>
    </lineage>
</organism>
<gene>
    <name evidence="12 15" type="primary">cysS</name>
    <name evidence="15" type="ORF">OLW01_05080</name>
</gene>
<dbReference type="PANTHER" id="PTHR10890">
    <property type="entry name" value="CYSTEINYL-TRNA SYNTHETASE"/>
    <property type="match status" value="1"/>
</dbReference>
<evidence type="ECO:0000256" key="10">
    <source>
        <dbReference type="ARBA" id="ARBA00022917"/>
    </source>
</evidence>
<evidence type="ECO:0000313" key="15">
    <source>
        <dbReference type="EMBL" id="WAJ71179.1"/>
    </source>
</evidence>
<evidence type="ECO:0000256" key="6">
    <source>
        <dbReference type="ARBA" id="ARBA00022723"/>
    </source>
</evidence>
<keyword evidence="7 12" id="KW-0547">Nucleotide-binding</keyword>
<keyword evidence="10 12" id="KW-0648">Protein biosynthesis</keyword>
<name>A0ABY7AS46_9ALTE</name>
<dbReference type="HAMAP" id="MF_00041">
    <property type="entry name" value="Cys_tRNA_synth"/>
    <property type="match status" value="1"/>
</dbReference>
<comment type="cofactor">
    <cofactor evidence="12">
        <name>Zn(2+)</name>
        <dbReference type="ChEBI" id="CHEBI:29105"/>
    </cofactor>
    <text evidence="12">Binds 1 zinc ion per subunit.</text>
</comment>
<evidence type="ECO:0000256" key="3">
    <source>
        <dbReference type="ARBA" id="ARBA00011245"/>
    </source>
</evidence>
<evidence type="ECO:0000256" key="2">
    <source>
        <dbReference type="ARBA" id="ARBA00005594"/>
    </source>
</evidence>
<dbReference type="PRINTS" id="PR00983">
    <property type="entry name" value="TRNASYNTHCYS"/>
</dbReference>